<name>A0ABR4FH08_9EURO</name>
<proteinExistence type="predicted"/>
<sequence length="85" mass="9511">MVAAWEQARAREAERATIQADEAADTNPWLRITGWARYLDGVHPRDLQQLVEALEEDPEDHAEQVQYGAGIHVEAARTEAGQAPY</sequence>
<evidence type="ECO:0000313" key="1">
    <source>
        <dbReference type="EMBL" id="KAL2782530.1"/>
    </source>
</evidence>
<protein>
    <submittedName>
        <fullName evidence="1">Uncharacterized protein</fullName>
    </submittedName>
</protein>
<reference evidence="1 2" key="1">
    <citation type="submission" date="2024-07" db="EMBL/GenBank/DDBJ databases">
        <title>Section-level genome sequencing and comparative genomics of Aspergillus sections Usti and Cavernicolus.</title>
        <authorList>
            <consortium name="Lawrence Berkeley National Laboratory"/>
            <person name="Nybo J.L."/>
            <person name="Vesth T.C."/>
            <person name="Theobald S."/>
            <person name="Frisvad J.C."/>
            <person name="Larsen T.O."/>
            <person name="Kjaerboelling I."/>
            <person name="Rothschild-Mancinelli K."/>
            <person name="Lyhne E.K."/>
            <person name="Kogle M.E."/>
            <person name="Barry K."/>
            <person name="Clum A."/>
            <person name="Na H."/>
            <person name="Ledsgaard L."/>
            <person name="Lin J."/>
            <person name="Lipzen A."/>
            <person name="Kuo A."/>
            <person name="Riley R."/>
            <person name="Mondo S."/>
            <person name="Labutti K."/>
            <person name="Haridas S."/>
            <person name="Pangalinan J."/>
            <person name="Salamov A.A."/>
            <person name="Simmons B.A."/>
            <person name="Magnuson J.K."/>
            <person name="Chen J."/>
            <person name="Drula E."/>
            <person name="Henrissat B."/>
            <person name="Wiebenga A."/>
            <person name="Lubbers R.J."/>
            <person name="Gomes A.C."/>
            <person name="Makela M.R."/>
            <person name="Stajich J."/>
            <person name="Grigoriev I.V."/>
            <person name="Mortensen U.H."/>
            <person name="De Vries R.P."/>
            <person name="Baker S.E."/>
            <person name="Andersen M.R."/>
        </authorList>
    </citation>
    <scope>NUCLEOTIDE SEQUENCE [LARGE SCALE GENOMIC DNA]</scope>
    <source>
        <strain evidence="1 2">CBS 209.92</strain>
    </source>
</reference>
<evidence type="ECO:0000313" key="2">
    <source>
        <dbReference type="Proteomes" id="UP001610563"/>
    </source>
</evidence>
<comment type="caution">
    <text evidence="1">The sequence shown here is derived from an EMBL/GenBank/DDBJ whole genome shotgun (WGS) entry which is preliminary data.</text>
</comment>
<accession>A0ABR4FH08</accession>
<keyword evidence="2" id="KW-1185">Reference proteome</keyword>
<organism evidence="1 2">
    <name type="scientific">Aspergillus keveii</name>
    <dbReference type="NCBI Taxonomy" id="714993"/>
    <lineage>
        <taxon>Eukaryota</taxon>
        <taxon>Fungi</taxon>
        <taxon>Dikarya</taxon>
        <taxon>Ascomycota</taxon>
        <taxon>Pezizomycotina</taxon>
        <taxon>Eurotiomycetes</taxon>
        <taxon>Eurotiomycetidae</taxon>
        <taxon>Eurotiales</taxon>
        <taxon>Aspergillaceae</taxon>
        <taxon>Aspergillus</taxon>
        <taxon>Aspergillus subgen. Nidulantes</taxon>
    </lineage>
</organism>
<dbReference type="EMBL" id="JBFTWV010000400">
    <property type="protein sequence ID" value="KAL2782530.1"/>
    <property type="molecule type" value="Genomic_DNA"/>
</dbReference>
<gene>
    <name evidence="1" type="ORF">BJX66DRAFT_345752</name>
</gene>
<dbReference type="Proteomes" id="UP001610563">
    <property type="component" value="Unassembled WGS sequence"/>
</dbReference>